<evidence type="ECO:0000256" key="1">
    <source>
        <dbReference type="SAM" id="MobiDB-lite"/>
    </source>
</evidence>
<feature type="region of interest" description="Disordered" evidence="1">
    <location>
        <begin position="14"/>
        <end position="156"/>
    </location>
</feature>
<dbReference type="InterPro" id="IPR023299">
    <property type="entry name" value="ATPase_P-typ_cyto_dom_N"/>
</dbReference>
<dbReference type="Gene3D" id="3.40.50.1000">
    <property type="entry name" value="HAD superfamily/HAD-like"/>
    <property type="match status" value="1"/>
</dbReference>
<keyword evidence="4" id="KW-1185">Reference proteome</keyword>
<feature type="compositionally biased region" description="Acidic residues" evidence="1">
    <location>
        <begin position="138"/>
        <end position="151"/>
    </location>
</feature>
<feature type="compositionally biased region" description="Basic and acidic residues" evidence="1">
    <location>
        <begin position="112"/>
        <end position="128"/>
    </location>
</feature>
<feature type="transmembrane region" description="Helical" evidence="2">
    <location>
        <begin position="780"/>
        <end position="798"/>
    </location>
</feature>
<keyword evidence="2" id="KW-1133">Transmembrane helix</keyword>
<feature type="transmembrane region" description="Helical" evidence="2">
    <location>
        <begin position="753"/>
        <end position="774"/>
    </location>
</feature>
<name>A0ABR7NKP4_9FIRM</name>
<dbReference type="Proteomes" id="UP000658131">
    <property type="component" value="Unassembled WGS sequence"/>
</dbReference>
<sequence length="800" mass="87163">MADKYSVDDILAEVKQRRRQEEGAQSPRLRAERRAPERTSAASDAAPFRLTGMTGEFEPPAGRQSSRAEEGVPSDPMATRVDLPAQRPEGRRPAQRARDLGATQVIPAQRAGGEDRSLEQRRQEKVRQFLETPRPAFEEDEREDKEEDGEDGAIGSLSQFFGGLRRVGPAAAVDRKAPAPPERGRNRPVPRGEEPPARERAREAKAGRRPAQAQERGERRAAPVEGEYRSPAQAREVRGRILRDKRACSIRVILTGAGTGLLLYLSLCNLYPIPLLHPVCPEVDMRMFLLSHLILLLAVAIASAPALGNGIIGLFTGRANHDTPAALCTIAVIVHGMALILAEDGLHTGEGSFYFVIAAAALFANAAGRRSAAVRMERNFAAASADAGHVGDYLLTGRFAAELTEGQGFEEPAVAYPVAVDFPDDFIRLSRSDDAPEGFSRYLPYFFLLFSVLLGAVSVLFFEQSGLGGLTIACATLCMASPLTALLVENTPLLRASKALSKAGAFVTGMESVEKFQEVNTVAVDANGLYPVGSVELHSIKSFAQSRIDEAILDAASLMVRVDGLLKDIFLEMIGGNTRILKQVDQVAYYDRAGLCAEVDGKTVLIGSRTLMEQFNISMPSKDYEKKFVRGDREILYLANSGEVTAMFVLSYRTSPAIERWLDVLARREISLVVQSTDPNITEARIAKDYGYPEEFIRIIPAKLRGKYLETVAPRKRGRAYVMSIGGFPVRMRALAALLTLRRSIMTATALQIAGLILGYALVAFLAFSGAVASLGFAQILIYQSFWAAAILIVSGLSRY</sequence>
<feature type="transmembrane region" description="Helical" evidence="2">
    <location>
        <begin position="248"/>
        <end position="267"/>
    </location>
</feature>
<feature type="transmembrane region" description="Helical" evidence="2">
    <location>
        <begin position="324"/>
        <end position="341"/>
    </location>
</feature>
<feature type="transmembrane region" description="Helical" evidence="2">
    <location>
        <begin position="287"/>
        <end position="312"/>
    </location>
</feature>
<accession>A0ABR7NKP4</accession>
<protein>
    <recommendedName>
        <fullName evidence="5">Cu+-exporting ATPase</fullName>
    </recommendedName>
</protein>
<organism evidence="3 4">
    <name type="scientific">Yanshouia hominis</name>
    <dbReference type="NCBI Taxonomy" id="2763673"/>
    <lineage>
        <taxon>Bacteria</taxon>
        <taxon>Bacillati</taxon>
        <taxon>Bacillota</taxon>
        <taxon>Clostridia</taxon>
        <taxon>Eubacteriales</taxon>
        <taxon>Oscillospiraceae</taxon>
        <taxon>Yanshouia</taxon>
    </lineage>
</organism>
<comment type="caution">
    <text evidence="3">The sequence shown here is derived from an EMBL/GenBank/DDBJ whole genome shotgun (WGS) entry which is preliminary data.</text>
</comment>
<evidence type="ECO:0000313" key="4">
    <source>
        <dbReference type="Proteomes" id="UP000658131"/>
    </source>
</evidence>
<dbReference type="EMBL" id="JACRTB010000018">
    <property type="protein sequence ID" value="MBC8576945.1"/>
    <property type="molecule type" value="Genomic_DNA"/>
</dbReference>
<feature type="transmembrane region" description="Helical" evidence="2">
    <location>
        <begin position="468"/>
        <end position="488"/>
    </location>
</feature>
<dbReference type="RefSeq" id="WP_262400420.1">
    <property type="nucleotide sequence ID" value="NZ_JACRTB010000018.1"/>
</dbReference>
<keyword evidence="2" id="KW-0812">Transmembrane</keyword>
<feature type="transmembrane region" description="Helical" evidence="2">
    <location>
        <begin position="442"/>
        <end position="462"/>
    </location>
</feature>
<dbReference type="InterPro" id="IPR023214">
    <property type="entry name" value="HAD_sf"/>
</dbReference>
<feature type="compositionally biased region" description="Basic and acidic residues" evidence="1">
    <location>
        <begin position="173"/>
        <end position="206"/>
    </location>
</feature>
<feature type="transmembrane region" description="Helical" evidence="2">
    <location>
        <begin position="353"/>
        <end position="368"/>
    </location>
</feature>
<dbReference type="Gene3D" id="3.40.1110.10">
    <property type="entry name" value="Calcium-transporting ATPase, cytoplasmic domain N"/>
    <property type="match status" value="1"/>
</dbReference>
<feature type="region of interest" description="Disordered" evidence="1">
    <location>
        <begin position="169"/>
        <end position="230"/>
    </location>
</feature>
<gene>
    <name evidence="3" type="ORF">H8717_11085</name>
</gene>
<feature type="compositionally biased region" description="Basic and acidic residues" evidence="1">
    <location>
        <begin position="215"/>
        <end position="228"/>
    </location>
</feature>
<evidence type="ECO:0000256" key="2">
    <source>
        <dbReference type="SAM" id="Phobius"/>
    </source>
</evidence>
<proteinExistence type="predicted"/>
<evidence type="ECO:0000313" key="3">
    <source>
        <dbReference type="EMBL" id="MBC8576945.1"/>
    </source>
</evidence>
<evidence type="ECO:0008006" key="5">
    <source>
        <dbReference type="Google" id="ProtNLM"/>
    </source>
</evidence>
<feature type="compositionally biased region" description="Basic and acidic residues" evidence="1">
    <location>
        <begin position="88"/>
        <end position="99"/>
    </location>
</feature>
<reference evidence="3 4" key="1">
    <citation type="submission" date="2020-08" db="EMBL/GenBank/DDBJ databases">
        <title>Genome public.</title>
        <authorList>
            <person name="Liu C."/>
            <person name="Sun Q."/>
        </authorList>
    </citation>
    <scope>NUCLEOTIDE SEQUENCE [LARGE SCALE GENOMIC DNA]</scope>
    <source>
        <strain evidence="3 4">BX1</strain>
    </source>
</reference>
<keyword evidence="2" id="KW-0472">Membrane</keyword>